<dbReference type="RefSeq" id="WP_013174768.1">
    <property type="nucleotide sequence ID" value="NC_014220.1"/>
</dbReference>
<dbReference type="InterPro" id="IPR047623">
    <property type="entry name" value="SatP"/>
</dbReference>
<proteinExistence type="inferred from homology"/>
<sequence length="200" mass="21490">MSGNNSGAGFANPTPAGLVALSMACFAFFALLTGRVDHSTTPVMAFWLLGGFIVQIVTGVIELREGNLPGGNIFTWFAAFFMFTTGCVFLFEYLGHSLNWHMSGAVEGWAWAALTLSLLFWTPAYLKAPLYLFAAIVFMDVACPMLTLMKLGILAPTVAPIIGWLMLIAGLLGLWLGACIVVNGVFGREVYPCPGPILKD</sequence>
<evidence type="ECO:0000256" key="3">
    <source>
        <dbReference type="ARBA" id="ARBA00022692"/>
    </source>
</evidence>
<evidence type="ECO:0000313" key="7">
    <source>
        <dbReference type="EMBL" id="ADI01366.1"/>
    </source>
</evidence>
<keyword evidence="4 6" id="KW-1133">Transmembrane helix</keyword>
<feature type="transmembrane region" description="Helical" evidence="6">
    <location>
        <begin position="44"/>
        <end position="61"/>
    </location>
</feature>
<evidence type="ECO:0000256" key="2">
    <source>
        <dbReference type="ARBA" id="ARBA00005587"/>
    </source>
</evidence>
<reference evidence="8" key="1">
    <citation type="journal article" date="2010" name="Stand. Genomic Sci.">
        <title>Complete genome sequence of Syntrophothermus lipocalidus type strain (TGB-C1T).</title>
        <authorList>
            <consortium name="US DOE Joint Genome Institute (JGI-PGF)"/>
            <person name="Djao O."/>
            <person name="Zhang X."/>
            <person name="Lucas S."/>
            <person name="Lapidus A."/>
            <person name="Glavina Del Rio T."/>
            <person name="Nolan M."/>
            <person name="Tice H."/>
            <person name="Cheng J."/>
            <person name="Han C."/>
            <person name="Tapia R."/>
            <person name="Goodwin L."/>
            <person name="Pitluck S."/>
            <person name="Liolios K."/>
            <person name="Ivanova N."/>
            <person name="Mavromatis K."/>
            <person name="Mikhailova N."/>
            <person name="Ovchinnikova G."/>
            <person name="Pati A."/>
            <person name="Brambilla E."/>
            <person name="Chen A."/>
            <person name="Palaniappan K."/>
            <person name="Land M."/>
            <person name="Hauser L."/>
            <person name="Chang Y."/>
            <person name="Jeffries C."/>
            <person name="Rohde M."/>
            <person name="Sikorski J."/>
            <person name="Spring S."/>
            <person name="Goker M."/>
            <person name="Detter J."/>
            <person name="Woyke T."/>
            <person name="Bristow J."/>
            <person name="Eisen J."/>
            <person name="Markowitz V."/>
            <person name="Hugenholtz P."/>
            <person name="Kyrpides N."/>
            <person name="Klenk H."/>
        </authorList>
    </citation>
    <scope>NUCLEOTIDE SEQUENCE [LARGE SCALE GENOMIC DNA]</scope>
    <source>
        <strain evidence="8">DSM 12680 / TGB-C1</strain>
    </source>
</reference>
<reference evidence="7 8" key="2">
    <citation type="journal article" date="2010" name="Stand. Genomic Sci.">
        <title>Complete genome sequence of Syntrophothermus lipocalidus type strain (TGB-C1).</title>
        <authorList>
            <person name="Djao O.D."/>
            <person name="Zhang X."/>
            <person name="Lucas S."/>
            <person name="Lapidus A."/>
            <person name="Del Rio T.G."/>
            <person name="Nolan M."/>
            <person name="Tice H."/>
            <person name="Cheng J.F."/>
            <person name="Han C."/>
            <person name="Tapia R."/>
            <person name="Goodwin L."/>
            <person name="Pitluck S."/>
            <person name="Liolios K."/>
            <person name="Ivanova N."/>
            <person name="Mavromatis K."/>
            <person name="Mikhailova N."/>
            <person name="Ovchinnikova G."/>
            <person name="Pati A."/>
            <person name="Brambilla E."/>
            <person name="Chen A."/>
            <person name="Palaniappan K."/>
            <person name="Land M."/>
            <person name="Hauser L."/>
            <person name="Chang Y.J."/>
            <person name="Jeffries C.D."/>
            <person name="Rohde M."/>
            <person name="Sikorski J."/>
            <person name="Spring S."/>
            <person name="Goker M."/>
            <person name="Detter J.C."/>
            <person name="Woyke T."/>
            <person name="Bristow J."/>
            <person name="Eisen J.A."/>
            <person name="Markowitz V."/>
            <person name="Hugenholtz P."/>
            <person name="Kyrpides N.C."/>
            <person name="Klenk H.P."/>
        </authorList>
    </citation>
    <scope>NUCLEOTIDE SEQUENCE [LARGE SCALE GENOMIC DNA]</scope>
    <source>
        <strain evidence="8">DSM 12680 / TGB-C1</strain>
    </source>
</reference>
<keyword evidence="3 6" id="KW-0812">Transmembrane</keyword>
<evidence type="ECO:0000256" key="5">
    <source>
        <dbReference type="ARBA" id="ARBA00023136"/>
    </source>
</evidence>
<accession>D7CKY1</accession>
<dbReference type="InterPro" id="IPR000791">
    <property type="entry name" value="Gpr1/Fun34/SatP-like"/>
</dbReference>
<feature type="transmembrane region" description="Helical" evidence="6">
    <location>
        <begin position="73"/>
        <end position="94"/>
    </location>
</feature>
<dbReference type="GO" id="GO:0071422">
    <property type="term" value="P:succinate transmembrane transport"/>
    <property type="evidence" value="ECO:0007669"/>
    <property type="project" value="TreeGrafter"/>
</dbReference>
<name>D7CKY1_SYNLT</name>
<keyword evidence="5 6" id="KW-0472">Membrane</keyword>
<comment type="subcellular location">
    <subcellularLocation>
        <location evidence="1">Membrane</location>
        <topology evidence="1">Multi-pass membrane protein</topology>
    </subcellularLocation>
</comment>
<dbReference type="PANTHER" id="PTHR30178:SF3">
    <property type="entry name" value="SUCCINATE-ACETATE_PROTON SYMPORTER SATP"/>
    <property type="match status" value="1"/>
</dbReference>
<gene>
    <name evidence="7" type="ordered locus">Slip_0582</name>
</gene>
<dbReference type="Pfam" id="PF01184">
    <property type="entry name" value="Gpr1_Fun34_YaaH"/>
    <property type="match status" value="1"/>
</dbReference>
<protein>
    <recommendedName>
        <fullName evidence="9">GPR1/FUN34/yaaH family protein</fullName>
    </recommendedName>
</protein>
<dbReference type="PANTHER" id="PTHR30178">
    <property type="entry name" value="INNER MEMBRANE PROTEIN YAAH"/>
    <property type="match status" value="1"/>
</dbReference>
<evidence type="ECO:0000256" key="6">
    <source>
        <dbReference type="SAM" id="Phobius"/>
    </source>
</evidence>
<comment type="similarity">
    <text evidence="2">Belongs to the acetate uptake transporter (AceTr) (TC 2.A.96) family.</text>
</comment>
<dbReference type="GO" id="GO:0015360">
    <property type="term" value="F:acetate:proton symporter activity"/>
    <property type="evidence" value="ECO:0007669"/>
    <property type="project" value="TreeGrafter"/>
</dbReference>
<keyword evidence="8" id="KW-1185">Reference proteome</keyword>
<evidence type="ECO:0000256" key="1">
    <source>
        <dbReference type="ARBA" id="ARBA00004141"/>
    </source>
</evidence>
<dbReference type="EMBL" id="CP002048">
    <property type="protein sequence ID" value="ADI01366.1"/>
    <property type="molecule type" value="Genomic_DNA"/>
</dbReference>
<dbReference type="OrthoDB" id="9787939at2"/>
<feature type="transmembrane region" description="Helical" evidence="6">
    <location>
        <begin position="161"/>
        <end position="186"/>
    </location>
</feature>
<dbReference type="eggNOG" id="COG1584">
    <property type="taxonomic scope" value="Bacteria"/>
</dbReference>
<evidence type="ECO:0000256" key="4">
    <source>
        <dbReference type="ARBA" id="ARBA00022989"/>
    </source>
</evidence>
<organism evidence="7 8">
    <name type="scientific">Syntrophothermus lipocalidus (strain DSM 12680 / TGB-C1)</name>
    <dbReference type="NCBI Taxonomy" id="643648"/>
    <lineage>
        <taxon>Bacteria</taxon>
        <taxon>Bacillati</taxon>
        <taxon>Bacillota</taxon>
        <taxon>Clostridia</taxon>
        <taxon>Eubacteriales</taxon>
        <taxon>Syntrophomonadaceae</taxon>
        <taxon>Syntrophothermus</taxon>
    </lineage>
</organism>
<feature type="transmembrane region" description="Helical" evidence="6">
    <location>
        <begin position="15"/>
        <end position="32"/>
    </location>
</feature>
<dbReference type="KEGG" id="slp:Slip_0582"/>
<dbReference type="HOGENOM" id="CLU_093738_0_0_9"/>
<evidence type="ECO:0000313" key="8">
    <source>
        <dbReference type="Proteomes" id="UP000000378"/>
    </source>
</evidence>
<evidence type="ECO:0008006" key="9">
    <source>
        <dbReference type="Google" id="ProtNLM"/>
    </source>
</evidence>
<dbReference type="Proteomes" id="UP000000378">
    <property type="component" value="Chromosome"/>
</dbReference>
<dbReference type="AlphaFoldDB" id="D7CKY1"/>
<dbReference type="GO" id="GO:0005886">
    <property type="term" value="C:plasma membrane"/>
    <property type="evidence" value="ECO:0007669"/>
    <property type="project" value="TreeGrafter"/>
</dbReference>